<dbReference type="EMBL" id="QZWG01000007">
    <property type="protein sequence ID" value="RZC02215.1"/>
    <property type="molecule type" value="Genomic_DNA"/>
</dbReference>
<feature type="transmembrane region" description="Helical" evidence="6">
    <location>
        <begin position="70"/>
        <end position="90"/>
    </location>
</feature>
<name>A0A0B2SI96_GLYSO</name>
<dbReference type="InterPro" id="IPR003388">
    <property type="entry name" value="Reticulon"/>
</dbReference>
<dbReference type="PANTHER" id="PTHR10994">
    <property type="entry name" value="RETICULON"/>
    <property type="match status" value="1"/>
</dbReference>
<feature type="transmembrane region" description="Helical" evidence="6">
    <location>
        <begin position="126"/>
        <end position="144"/>
    </location>
</feature>
<dbReference type="Proteomes" id="UP000053555">
    <property type="component" value="Unassembled WGS sequence"/>
</dbReference>
<evidence type="ECO:0000313" key="9">
    <source>
        <dbReference type="EMBL" id="RZC02215.1"/>
    </source>
</evidence>
<keyword evidence="2 6" id="KW-0812">Transmembrane</keyword>
<keyword evidence="3" id="KW-0256">Endoplasmic reticulum</keyword>
<evidence type="ECO:0000256" key="3">
    <source>
        <dbReference type="ARBA" id="ARBA00022824"/>
    </source>
</evidence>
<proteinExistence type="predicted"/>
<sequence length="148" mass="17292">MARDASSSASETRAKLSKWEKPMQEVLRRGNDAATLLWRNINVLASLLIGMTVIWFLIEIVEYNFRTNFRTLIFHIFITMMLVLFIYSTFANILKRISSGELSLRNFLLIIGSLYILSVIERYFSIVNWLHVGFLCLLTLPIVYKWHV</sequence>
<dbReference type="InterPro" id="IPR045064">
    <property type="entry name" value="Reticulon-like"/>
</dbReference>
<reference evidence="9 10" key="2">
    <citation type="submission" date="2018-09" db="EMBL/GenBank/DDBJ databases">
        <title>A high-quality reference genome of wild soybean provides a powerful tool to mine soybean genomes.</title>
        <authorList>
            <person name="Xie M."/>
            <person name="Chung C.Y.L."/>
            <person name="Li M.-W."/>
            <person name="Wong F.-L."/>
            <person name="Chan T.-F."/>
            <person name="Lam H.-M."/>
        </authorList>
    </citation>
    <scope>NUCLEOTIDE SEQUENCE [LARGE SCALE GENOMIC DNA]</scope>
    <source>
        <strain evidence="10">cv. W05</strain>
        <tissue evidence="9">Hypocotyl of etiolated seedlings</tissue>
    </source>
</reference>
<keyword evidence="4 6" id="KW-1133">Transmembrane helix</keyword>
<dbReference type="Gramene" id="XM_028384816.1">
    <property type="protein sequence ID" value="XP_028240617.1"/>
    <property type="gene ID" value="LOC114419168"/>
</dbReference>
<feature type="transmembrane region" description="Helical" evidence="6">
    <location>
        <begin position="102"/>
        <end position="120"/>
    </location>
</feature>
<evidence type="ECO:0000256" key="1">
    <source>
        <dbReference type="ARBA" id="ARBA00004477"/>
    </source>
</evidence>
<keyword evidence="10" id="KW-1185">Reference proteome</keyword>
<accession>A0A0B2SI96</accession>
<dbReference type="GO" id="GO:0005789">
    <property type="term" value="C:endoplasmic reticulum membrane"/>
    <property type="evidence" value="ECO:0007669"/>
    <property type="project" value="UniProtKB-SubCell"/>
</dbReference>
<feature type="domain" description="Reticulon" evidence="7">
    <location>
        <begin position="34"/>
        <end position="96"/>
    </location>
</feature>
<comment type="subcellular location">
    <subcellularLocation>
        <location evidence="1">Endoplasmic reticulum membrane</location>
        <topology evidence="1">Multi-pass membrane protein</topology>
    </subcellularLocation>
</comment>
<dbReference type="EMBL" id="KN643148">
    <property type="protein sequence ID" value="KHN44578.1"/>
    <property type="molecule type" value="Genomic_DNA"/>
</dbReference>
<evidence type="ECO:0000256" key="4">
    <source>
        <dbReference type="ARBA" id="ARBA00022989"/>
    </source>
</evidence>
<protein>
    <submittedName>
        <fullName evidence="8">Reticulon-like protein B9</fullName>
    </submittedName>
</protein>
<dbReference type="GO" id="GO:0009617">
    <property type="term" value="P:response to bacterium"/>
    <property type="evidence" value="ECO:0007669"/>
    <property type="project" value="InterPro"/>
</dbReference>
<evidence type="ECO:0000256" key="5">
    <source>
        <dbReference type="ARBA" id="ARBA00023136"/>
    </source>
</evidence>
<evidence type="ECO:0000259" key="7">
    <source>
        <dbReference type="Pfam" id="PF02453"/>
    </source>
</evidence>
<feature type="transmembrane region" description="Helical" evidence="6">
    <location>
        <begin position="37"/>
        <end position="58"/>
    </location>
</feature>
<dbReference type="AlphaFoldDB" id="A0A0B2SI96"/>
<gene>
    <name evidence="9" type="ORF">D0Y65_017387</name>
    <name evidence="8" type="ORF">glysoja_027189</name>
</gene>
<organism evidence="8">
    <name type="scientific">Glycine soja</name>
    <name type="common">Wild soybean</name>
    <dbReference type="NCBI Taxonomy" id="3848"/>
    <lineage>
        <taxon>Eukaryota</taxon>
        <taxon>Viridiplantae</taxon>
        <taxon>Streptophyta</taxon>
        <taxon>Embryophyta</taxon>
        <taxon>Tracheophyta</taxon>
        <taxon>Spermatophyta</taxon>
        <taxon>Magnoliopsida</taxon>
        <taxon>eudicotyledons</taxon>
        <taxon>Gunneridae</taxon>
        <taxon>Pentapetalae</taxon>
        <taxon>rosids</taxon>
        <taxon>fabids</taxon>
        <taxon>Fabales</taxon>
        <taxon>Fabaceae</taxon>
        <taxon>Papilionoideae</taxon>
        <taxon>50 kb inversion clade</taxon>
        <taxon>NPAAA clade</taxon>
        <taxon>indigoferoid/millettioid clade</taxon>
        <taxon>Phaseoleae</taxon>
        <taxon>Glycine</taxon>
        <taxon>Glycine subgen. Soja</taxon>
    </lineage>
</organism>
<evidence type="ECO:0000313" key="8">
    <source>
        <dbReference type="EMBL" id="KHN44578.1"/>
    </source>
</evidence>
<dbReference type="Proteomes" id="UP000289340">
    <property type="component" value="Chromosome 7"/>
</dbReference>
<reference evidence="8" key="1">
    <citation type="submission" date="2014-07" db="EMBL/GenBank/DDBJ databases">
        <title>Identification of a novel salt tolerance gene in wild soybean by whole-genome sequencing.</title>
        <authorList>
            <person name="Lam H.-M."/>
            <person name="Qi X."/>
            <person name="Li M.-W."/>
            <person name="Liu X."/>
            <person name="Xie M."/>
            <person name="Ni M."/>
            <person name="Xu X."/>
        </authorList>
    </citation>
    <scope>NUCLEOTIDE SEQUENCE [LARGE SCALE GENOMIC DNA]</scope>
    <source>
        <tissue evidence="8">Root</tissue>
    </source>
</reference>
<evidence type="ECO:0000313" key="10">
    <source>
        <dbReference type="Proteomes" id="UP000289340"/>
    </source>
</evidence>
<dbReference type="Pfam" id="PF02453">
    <property type="entry name" value="Reticulon"/>
    <property type="match status" value="1"/>
</dbReference>
<evidence type="ECO:0000256" key="2">
    <source>
        <dbReference type="ARBA" id="ARBA00022692"/>
    </source>
</evidence>
<keyword evidence="5 6" id="KW-0472">Membrane</keyword>
<evidence type="ECO:0000256" key="6">
    <source>
        <dbReference type="SAM" id="Phobius"/>
    </source>
</evidence>
<dbReference type="PANTHER" id="PTHR10994:SF85">
    <property type="entry name" value="RETICULON-LIKE PROTEIN B9"/>
    <property type="match status" value="1"/>
</dbReference>